<evidence type="ECO:0000259" key="1">
    <source>
        <dbReference type="Pfam" id="PF01590"/>
    </source>
</evidence>
<proteinExistence type="predicted"/>
<dbReference type="PANTHER" id="PTHR43102:SF2">
    <property type="entry name" value="GAF DOMAIN-CONTAINING PROTEIN"/>
    <property type="match status" value="1"/>
</dbReference>
<dbReference type="PANTHER" id="PTHR43102">
    <property type="entry name" value="SLR1143 PROTEIN"/>
    <property type="match status" value="1"/>
</dbReference>
<reference evidence="2 3" key="1">
    <citation type="submission" date="2016-11" db="EMBL/GenBank/DDBJ databases">
        <authorList>
            <person name="Jaros S."/>
            <person name="Januszkiewicz K."/>
            <person name="Wedrychowicz H."/>
        </authorList>
    </citation>
    <scope>NUCLEOTIDE SEQUENCE [LARGE SCALE GENOMIC DNA]</scope>
    <source>
        <strain evidence="2 3">DSM 18119</strain>
    </source>
</reference>
<evidence type="ECO:0000313" key="3">
    <source>
        <dbReference type="Proteomes" id="UP000184048"/>
    </source>
</evidence>
<gene>
    <name evidence="2" type="ORF">SAMN02745131_00602</name>
</gene>
<accession>A0A1M4UCW1</accession>
<dbReference type="RefSeq" id="WP_072833756.1">
    <property type="nucleotide sequence ID" value="NZ_FQUU01000002.1"/>
</dbReference>
<dbReference type="EMBL" id="FQUU01000002">
    <property type="protein sequence ID" value="SHE54413.1"/>
    <property type="molecule type" value="Genomic_DNA"/>
</dbReference>
<dbReference type="SUPFAM" id="SSF55781">
    <property type="entry name" value="GAF domain-like"/>
    <property type="match status" value="1"/>
</dbReference>
<dbReference type="InterPro" id="IPR003018">
    <property type="entry name" value="GAF"/>
</dbReference>
<protein>
    <submittedName>
        <fullName evidence="2">GAF domain-containing protein</fullName>
    </submittedName>
</protein>
<dbReference type="AlphaFoldDB" id="A0A1M4UCW1"/>
<dbReference type="Gene3D" id="3.30.450.40">
    <property type="match status" value="1"/>
</dbReference>
<dbReference type="InterPro" id="IPR029016">
    <property type="entry name" value="GAF-like_dom_sf"/>
</dbReference>
<dbReference type="OrthoDB" id="9811889at2"/>
<sequence>MTDTKEQARIKALYRYNLLDTPADGSLDKLTQLAANQFNLPIAIVTLVDTDRIWFKSKYGLEVNEIGRDPGLCASAILSDDIYLVEDARNDPRTLANPLVAGSFGLQFYAAVPLRTRDGFNLGTFCLIDKNKRYFNTDQQKSLKLFGEVIMEFLELRMEAHNNLNEMKAKLDFYERQRIS</sequence>
<dbReference type="Pfam" id="PF01590">
    <property type="entry name" value="GAF"/>
    <property type="match status" value="1"/>
</dbReference>
<name>A0A1M4UCW1_9BACT</name>
<dbReference type="Proteomes" id="UP000184048">
    <property type="component" value="Unassembled WGS sequence"/>
</dbReference>
<feature type="domain" description="GAF" evidence="1">
    <location>
        <begin position="27"/>
        <end position="149"/>
    </location>
</feature>
<organism evidence="2 3">
    <name type="scientific">Flavisolibacter ginsengisoli DSM 18119</name>
    <dbReference type="NCBI Taxonomy" id="1121884"/>
    <lineage>
        <taxon>Bacteria</taxon>
        <taxon>Pseudomonadati</taxon>
        <taxon>Bacteroidota</taxon>
        <taxon>Chitinophagia</taxon>
        <taxon>Chitinophagales</taxon>
        <taxon>Chitinophagaceae</taxon>
        <taxon>Flavisolibacter</taxon>
    </lineage>
</organism>
<evidence type="ECO:0000313" key="2">
    <source>
        <dbReference type="EMBL" id="SHE54413.1"/>
    </source>
</evidence>
<dbReference type="STRING" id="1121884.SAMN02745131_00602"/>
<keyword evidence="3" id="KW-1185">Reference proteome</keyword>